<evidence type="ECO:0000313" key="3">
    <source>
        <dbReference type="Proteomes" id="UP001159363"/>
    </source>
</evidence>
<feature type="region of interest" description="Disordered" evidence="1">
    <location>
        <begin position="1"/>
        <end position="68"/>
    </location>
</feature>
<keyword evidence="3" id="KW-1185">Reference proteome</keyword>
<protein>
    <submittedName>
        <fullName evidence="2">Uncharacterized protein</fullName>
    </submittedName>
</protein>
<feature type="region of interest" description="Disordered" evidence="1">
    <location>
        <begin position="145"/>
        <end position="168"/>
    </location>
</feature>
<feature type="compositionally biased region" description="Polar residues" evidence="1">
    <location>
        <begin position="145"/>
        <end position="154"/>
    </location>
</feature>
<name>A0ABQ9G4P5_9NEOP</name>
<reference evidence="2 3" key="1">
    <citation type="submission" date="2023-02" db="EMBL/GenBank/DDBJ databases">
        <title>LHISI_Scaffold_Assembly.</title>
        <authorList>
            <person name="Stuart O.P."/>
            <person name="Cleave R."/>
            <person name="Magrath M.J.L."/>
            <person name="Mikheyev A.S."/>
        </authorList>
    </citation>
    <scope>NUCLEOTIDE SEQUENCE [LARGE SCALE GENOMIC DNA]</scope>
    <source>
        <strain evidence="2">Daus_M_001</strain>
        <tissue evidence="2">Leg muscle</tissue>
    </source>
</reference>
<gene>
    <name evidence="2" type="ORF">PR048_033520</name>
</gene>
<feature type="compositionally biased region" description="Basic and acidic residues" evidence="1">
    <location>
        <begin position="7"/>
        <end position="26"/>
    </location>
</feature>
<organism evidence="2 3">
    <name type="scientific">Dryococelus australis</name>
    <dbReference type="NCBI Taxonomy" id="614101"/>
    <lineage>
        <taxon>Eukaryota</taxon>
        <taxon>Metazoa</taxon>
        <taxon>Ecdysozoa</taxon>
        <taxon>Arthropoda</taxon>
        <taxon>Hexapoda</taxon>
        <taxon>Insecta</taxon>
        <taxon>Pterygota</taxon>
        <taxon>Neoptera</taxon>
        <taxon>Polyneoptera</taxon>
        <taxon>Phasmatodea</taxon>
        <taxon>Verophasmatodea</taxon>
        <taxon>Anareolatae</taxon>
        <taxon>Phasmatidae</taxon>
        <taxon>Eurycanthinae</taxon>
        <taxon>Dryococelus</taxon>
    </lineage>
</organism>
<sequence>MRVIEVSMERRRNEKAGGGGGEREIPADPTASSGTIPTLENPRQDRPGRRPHAPTNNKLPSPGAKLSSRTGKILDFTLGQDSFQTVYTEVTFANGSEFVRHTLDDSALITDLQGNKKRILYCQMIYNDSSRPSVRHMSVNHVTSSQSEEFPNAQSHHRGTTLDPRSDLRSTRKTLAPFEFRAGLEIEMKFISKLRNWRFEISVRDQQPSSKNIETEIKLDPGSELRSFDLGSGWILVQPGTRRLACELVLAARRKKGVVGIYLHPCPPLHYPTVSPQHMRMFRGLVTAPAVAPFEVAASRCLQTSLHFLTLRAEEYTTCRQVDLKRGFQKCSLYRERPIHARTSRERWSCGGVAVRLLASHQGEPGSISGGVAPFFRVQGSCGTIPWVGGFSRVSSVYTALCIPTLLHTHLASPASALKTSKTQAAKISSLVHSRDRCCQLNGISTIFHGYQIYSMRYKLELRPISVAIGCNRAYLRPYAANARSFGLTFVSGKRGWARRVAHVKGPWYLKAIHSSKLAPSTLHNTSPAVEVDSEPVGCIFLADSVDAMGVAVVQVGFHLGFCNCHDQRMALMEKVLKFCKAGD</sequence>
<accession>A0ABQ9G4P5</accession>
<evidence type="ECO:0000256" key="1">
    <source>
        <dbReference type="SAM" id="MobiDB-lite"/>
    </source>
</evidence>
<comment type="caution">
    <text evidence="2">The sequence shown here is derived from an EMBL/GenBank/DDBJ whole genome shotgun (WGS) entry which is preliminary data.</text>
</comment>
<dbReference type="Proteomes" id="UP001159363">
    <property type="component" value="Chromosome 16"/>
</dbReference>
<evidence type="ECO:0000313" key="2">
    <source>
        <dbReference type="EMBL" id="KAJ8865996.1"/>
    </source>
</evidence>
<dbReference type="EMBL" id="JARBHB010000017">
    <property type="protein sequence ID" value="KAJ8865996.1"/>
    <property type="molecule type" value="Genomic_DNA"/>
</dbReference>
<proteinExistence type="predicted"/>